<dbReference type="OrthoDB" id="665742at2759"/>
<keyword evidence="2" id="KW-0446">Lipid-binding</keyword>
<keyword evidence="3" id="KW-0732">Signal</keyword>
<feature type="chain" id="PRO_5025503327" description="Bifunctional inhibitor/plant lipid transfer protein/seed storage helical domain-containing protein" evidence="3">
    <location>
        <begin position="22"/>
        <end position="102"/>
    </location>
</feature>
<name>A0A6D2KFP8_9BRAS</name>
<evidence type="ECO:0000313" key="6">
    <source>
        <dbReference type="Proteomes" id="UP000467841"/>
    </source>
</evidence>
<gene>
    <name evidence="5" type="ORF">MERR_LOCUS39111</name>
</gene>
<dbReference type="Pfam" id="PF14368">
    <property type="entry name" value="LTP_2"/>
    <property type="match status" value="1"/>
</dbReference>
<dbReference type="Gene3D" id="1.10.110.10">
    <property type="entry name" value="Plant lipid-transfer and hydrophobic proteins"/>
    <property type="match status" value="1"/>
</dbReference>
<comment type="caution">
    <text evidence="5">The sequence shown here is derived from an EMBL/GenBank/DDBJ whole genome shotgun (WGS) entry which is preliminary data.</text>
</comment>
<evidence type="ECO:0000259" key="4">
    <source>
        <dbReference type="Pfam" id="PF14368"/>
    </source>
</evidence>
<dbReference type="InterPro" id="IPR036312">
    <property type="entry name" value="Bifun_inhib/LTP/seed_sf"/>
</dbReference>
<keyword evidence="6" id="KW-1185">Reference proteome</keyword>
<dbReference type="GO" id="GO:0008289">
    <property type="term" value="F:lipid binding"/>
    <property type="evidence" value="ECO:0007669"/>
    <property type="project" value="UniProtKB-KW"/>
</dbReference>
<feature type="signal peptide" evidence="3">
    <location>
        <begin position="1"/>
        <end position="21"/>
    </location>
</feature>
<dbReference type="InterPro" id="IPR016140">
    <property type="entry name" value="Bifunc_inhib/LTP/seed_store"/>
</dbReference>
<dbReference type="AlphaFoldDB" id="A0A6D2KFP8"/>
<dbReference type="SUPFAM" id="SSF47699">
    <property type="entry name" value="Bifunctional inhibitor/lipid-transfer protein/seed storage 2S albumin"/>
    <property type="match status" value="1"/>
</dbReference>
<evidence type="ECO:0000313" key="5">
    <source>
        <dbReference type="EMBL" id="CAA7051876.1"/>
    </source>
</evidence>
<dbReference type="Proteomes" id="UP000467841">
    <property type="component" value="Unassembled WGS sequence"/>
</dbReference>
<dbReference type="GO" id="GO:0006869">
    <property type="term" value="P:lipid transport"/>
    <property type="evidence" value="ECO:0007669"/>
    <property type="project" value="InterPro"/>
</dbReference>
<reference evidence="5" key="1">
    <citation type="submission" date="2020-01" db="EMBL/GenBank/DDBJ databases">
        <authorList>
            <person name="Mishra B."/>
        </authorList>
    </citation>
    <scope>NUCLEOTIDE SEQUENCE [LARGE SCALE GENOMIC DNA]</scope>
</reference>
<evidence type="ECO:0000256" key="3">
    <source>
        <dbReference type="SAM" id="SignalP"/>
    </source>
</evidence>
<accession>A0A6D2KFP8</accession>
<dbReference type="PANTHER" id="PTHR33214:SF57">
    <property type="entry name" value="GENOME ASSEMBLY, CHROMOSOME: A02"/>
    <property type="match status" value="1"/>
</dbReference>
<sequence>MKFTTLVTIAFVVVLLPSFSAAPTQSTVVVKPKGPPCDHVDLTECASALASRQKPTAKCCGRLKAQVPCFCAFLKNANLRKFVTSPTAKKLLADCRIRYPTC</sequence>
<dbReference type="EMBL" id="CACVBM020001495">
    <property type="protein sequence ID" value="CAA7051876.1"/>
    <property type="molecule type" value="Genomic_DNA"/>
</dbReference>
<organism evidence="5 6">
    <name type="scientific">Microthlaspi erraticum</name>
    <dbReference type="NCBI Taxonomy" id="1685480"/>
    <lineage>
        <taxon>Eukaryota</taxon>
        <taxon>Viridiplantae</taxon>
        <taxon>Streptophyta</taxon>
        <taxon>Embryophyta</taxon>
        <taxon>Tracheophyta</taxon>
        <taxon>Spermatophyta</taxon>
        <taxon>Magnoliopsida</taxon>
        <taxon>eudicotyledons</taxon>
        <taxon>Gunneridae</taxon>
        <taxon>Pentapetalae</taxon>
        <taxon>rosids</taxon>
        <taxon>malvids</taxon>
        <taxon>Brassicales</taxon>
        <taxon>Brassicaceae</taxon>
        <taxon>Coluteocarpeae</taxon>
        <taxon>Microthlaspi</taxon>
    </lineage>
</organism>
<dbReference type="PANTHER" id="PTHR33214">
    <property type="entry name" value="BIFUNCTIONAL INHIBITOR/LIPID-TRANSFER PROTEIN/SEED STORAGE 2S ALBUMIN SUPERFAMILY PROTEIN"/>
    <property type="match status" value="1"/>
</dbReference>
<proteinExistence type="predicted"/>
<feature type="domain" description="Bifunctional inhibitor/plant lipid transfer protein/seed storage helical" evidence="4">
    <location>
        <begin position="25"/>
        <end position="98"/>
    </location>
</feature>
<evidence type="ECO:0000256" key="2">
    <source>
        <dbReference type="ARBA" id="ARBA00023121"/>
    </source>
</evidence>
<dbReference type="CDD" id="cd01959">
    <property type="entry name" value="nsLTP2"/>
    <property type="match status" value="1"/>
</dbReference>
<keyword evidence="1" id="KW-0813">Transport</keyword>
<evidence type="ECO:0000256" key="1">
    <source>
        <dbReference type="ARBA" id="ARBA00022448"/>
    </source>
</evidence>
<dbReference type="InterPro" id="IPR033872">
    <property type="entry name" value="nsLTP2"/>
</dbReference>
<protein>
    <recommendedName>
        <fullName evidence="4">Bifunctional inhibitor/plant lipid transfer protein/seed storage helical domain-containing protein</fullName>
    </recommendedName>
</protein>